<proteinExistence type="predicted"/>
<dbReference type="InterPro" id="IPR003107">
    <property type="entry name" value="HAT"/>
</dbReference>
<protein>
    <recommendedName>
        <fullName evidence="3">Tetratricopeptide repeat-like superfamily protein</fullName>
    </recommendedName>
</protein>
<evidence type="ECO:0000313" key="1">
    <source>
        <dbReference type="EMBL" id="KAH7573162.1"/>
    </source>
</evidence>
<organism evidence="1 2">
    <name type="scientific">Xanthoceras sorbifolium</name>
    <dbReference type="NCBI Taxonomy" id="99658"/>
    <lineage>
        <taxon>Eukaryota</taxon>
        <taxon>Viridiplantae</taxon>
        <taxon>Streptophyta</taxon>
        <taxon>Embryophyta</taxon>
        <taxon>Tracheophyta</taxon>
        <taxon>Spermatophyta</taxon>
        <taxon>Magnoliopsida</taxon>
        <taxon>eudicotyledons</taxon>
        <taxon>Gunneridae</taxon>
        <taxon>Pentapetalae</taxon>
        <taxon>rosids</taxon>
        <taxon>malvids</taxon>
        <taxon>Sapindales</taxon>
        <taxon>Sapindaceae</taxon>
        <taxon>Xanthoceroideae</taxon>
        <taxon>Xanthoceras</taxon>
    </lineage>
</organism>
<reference evidence="1 2" key="1">
    <citation type="submission" date="2021-02" db="EMBL/GenBank/DDBJ databases">
        <title>Plant Genome Project.</title>
        <authorList>
            <person name="Zhang R.-G."/>
        </authorList>
    </citation>
    <scope>NUCLEOTIDE SEQUENCE [LARGE SCALE GENOMIC DNA]</scope>
    <source>
        <tissue evidence="1">Leaves</tissue>
    </source>
</reference>
<dbReference type="PANTHER" id="PTHR26312:SF217">
    <property type="entry name" value="N-ACETYLGLUCOSAMINE TRANSFERASE, OGT PROTEIN, PUTATIVE-RELATED"/>
    <property type="match status" value="1"/>
</dbReference>
<dbReference type="SUPFAM" id="SSF48452">
    <property type="entry name" value="TPR-like"/>
    <property type="match status" value="1"/>
</dbReference>
<dbReference type="InterPro" id="IPR011990">
    <property type="entry name" value="TPR-like_helical_dom_sf"/>
</dbReference>
<gene>
    <name evidence="1" type="ORF">JRO89_XS03G0081100</name>
</gene>
<dbReference type="Gene3D" id="1.25.40.10">
    <property type="entry name" value="Tetratricopeptide repeat domain"/>
    <property type="match status" value="2"/>
</dbReference>
<keyword evidence="2" id="KW-1185">Reference proteome</keyword>
<dbReference type="EMBL" id="JAFEMO010000003">
    <property type="protein sequence ID" value="KAH7573162.1"/>
    <property type="molecule type" value="Genomic_DNA"/>
</dbReference>
<comment type="caution">
    <text evidence="1">The sequence shown here is derived from an EMBL/GenBank/DDBJ whole genome shotgun (WGS) entry which is preliminary data.</text>
</comment>
<accession>A0ABQ8IA36</accession>
<name>A0ABQ8IA36_9ROSI</name>
<dbReference type="SMART" id="SM00386">
    <property type="entry name" value="HAT"/>
    <property type="match status" value="4"/>
</dbReference>
<evidence type="ECO:0000313" key="2">
    <source>
        <dbReference type="Proteomes" id="UP000827721"/>
    </source>
</evidence>
<evidence type="ECO:0008006" key="3">
    <source>
        <dbReference type="Google" id="ProtNLM"/>
    </source>
</evidence>
<sequence length="536" mass="59673">MLRSSSTPVIGSLVSPFSDSPNRDFETTTINSSNHCTTKISFSQGLLHQHDHNLYLNPVSCCSSPVSHSASGFSHEVSRETNSFRLKGFRRSRSDGYLKELSYSSCDTSEAFRNSDTSQHKSSNRNYKSMLRTAPSFSIYNSADGVEDHEEKIGEVLEREAAFVRTVTIGNDAGSGDFSFGKKHMGLIEEEEVEDDEEGLKGIRGLNLEEEVEPRSPPMYLAAGLGIGIDGFAGGEVVDFTLANFDESGNVEEYYKRMLDEYPCHPLFLGNYAKLLQSKGDLHGAEDYYHRATLAHPGDGEILLQYAKLVWELHHDQDRALSYFERAAQAAPQDSKVLAAYASFLWEIEDGREDDISQQKHVEEDPNDLDKSVPEPVIELVSPSLDFAAGLKIDTASFTVADADSGGNVEDYLRRMVEENPSNPLVLRNYAEFLCQSKGDLHGAEEFYSRAILADPADGEIMSHYAKLVWELHQDRDKALCYFERAVQASPIDSHVLGAYASFLWETEEDEEEDGARQDHVQVHLLHEGAVTIANA</sequence>
<dbReference type="PANTHER" id="PTHR26312">
    <property type="entry name" value="TETRATRICOPEPTIDE REPEAT PROTEIN 5"/>
    <property type="match status" value="1"/>
</dbReference>
<dbReference type="Proteomes" id="UP000827721">
    <property type="component" value="Unassembled WGS sequence"/>
</dbReference>